<proteinExistence type="predicted"/>
<keyword evidence="1" id="KW-1133">Transmembrane helix</keyword>
<evidence type="ECO:0000313" key="3">
    <source>
        <dbReference type="Proteomes" id="UP000238081"/>
    </source>
</evidence>
<evidence type="ECO:0000313" key="2">
    <source>
        <dbReference type="EMBL" id="PPV17392.1"/>
    </source>
</evidence>
<feature type="transmembrane region" description="Helical" evidence="1">
    <location>
        <begin position="121"/>
        <end position="140"/>
    </location>
</feature>
<keyword evidence="1" id="KW-0472">Membrane</keyword>
<comment type="caution">
    <text evidence="2">The sequence shown here is derived from an EMBL/GenBank/DDBJ whole genome shotgun (WGS) entry which is preliminary data.</text>
</comment>
<feature type="transmembrane region" description="Helical" evidence="1">
    <location>
        <begin position="12"/>
        <end position="34"/>
    </location>
</feature>
<organism evidence="2 3">
    <name type="scientific">Clostridium butyricum</name>
    <dbReference type="NCBI Taxonomy" id="1492"/>
    <lineage>
        <taxon>Bacteria</taxon>
        <taxon>Bacillati</taxon>
        <taxon>Bacillota</taxon>
        <taxon>Clostridia</taxon>
        <taxon>Eubacteriales</taxon>
        <taxon>Clostridiaceae</taxon>
        <taxon>Clostridium</taxon>
    </lineage>
</organism>
<dbReference type="RefSeq" id="WP_024040732.1">
    <property type="nucleotide sequence ID" value="NZ_CP191154.1"/>
</dbReference>
<dbReference type="EMBL" id="LRDH01000024">
    <property type="protein sequence ID" value="PPV17392.1"/>
    <property type="molecule type" value="Genomic_DNA"/>
</dbReference>
<feature type="transmembrane region" description="Helical" evidence="1">
    <location>
        <begin position="187"/>
        <end position="209"/>
    </location>
</feature>
<name>A0A2S7FEV2_CLOBU</name>
<feature type="transmembrane region" description="Helical" evidence="1">
    <location>
        <begin position="46"/>
        <end position="62"/>
    </location>
</feature>
<keyword evidence="1" id="KW-0812">Transmembrane</keyword>
<dbReference type="AlphaFoldDB" id="A0A2S7FEV2"/>
<feature type="transmembrane region" description="Helical" evidence="1">
    <location>
        <begin position="152"/>
        <end position="167"/>
    </location>
</feature>
<sequence length="232" mass="27088">MKSLLGYNIKLLYSPLKWICCFIFTIFIPIFMYAPTYYDFTNICEIYMPFIGVTLFTDIMLIDKNNNIREILYISNSKLKKAFLDRYLIITILIIVLSFIANSVFFIQGHFNGQSYLNEPITILEFLIISLVSILFLGTLSMTIGNVLSNQYIAYVCSLIYWLYWNVNSTRQSIFNLFPFIAKPTEYVGFISIQLAMVFLLLLINLVLLQKSPFFINDKLSKLKTMYCINKK</sequence>
<evidence type="ECO:0008006" key="4">
    <source>
        <dbReference type="Google" id="ProtNLM"/>
    </source>
</evidence>
<accession>A0A2S7FEV2</accession>
<gene>
    <name evidence="2" type="ORF">AWN73_07670</name>
</gene>
<feature type="transmembrane region" description="Helical" evidence="1">
    <location>
        <begin position="83"/>
        <end position="101"/>
    </location>
</feature>
<reference evidence="2 3" key="1">
    <citation type="submission" date="2016-01" db="EMBL/GenBank/DDBJ databases">
        <title>Characterization of the Clostridium difficile lineages that are prevalent in Hong Kong and China.</title>
        <authorList>
            <person name="Kwok J.S.-L."/>
            <person name="Lam W.-Y."/>
            <person name="Ip M."/>
            <person name="Chan T.-F."/>
            <person name="Hawkey P.M."/>
            <person name="Tsui S.K.-W."/>
        </authorList>
    </citation>
    <scope>NUCLEOTIDE SEQUENCE [LARGE SCALE GENOMIC DNA]</scope>
    <source>
        <strain evidence="2 3">300064</strain>
    </source>
</reference>
<evidence type="ECO:0000256" key="1">
    <source>
        <dbReference type="SAM" id="Phobius"/>
    </source>
</evidence>
<dbReference type="Proteomes" id="UP000238081">
    <property type="component" value="Unassembled WGS sequence"/>
</dbReference>
<protein>
    <recommendedName>
        <fullName evidence="4">ABC-2 family transporter protein</fullName>
    </recommendedName>
</protein>